<sequence>MVELGSCHTAAEDVDFFMEHGYLVVKQAFSREQAAEFTKDMWTRLGLDPHDQSTWPVDRARIHMPYHKQEPVATFAPRVWEIMKELLGGEDRIDPAASAWGDSFIVNLGPPAPVAPVVAPAQLDNWHVDGDFFVHFLDSPEQALLVIPVFSDIAPGGGATYIAPDGIAPVARYLAAHPEGVLPGAPPLSLCFVPTDSAAKYPGDPRADPGFWSHPDAVREHCTTFVELTADTGDVVLMHPLMPHSASPNVLRVPRVITNPPVALRAPFRFARADDDDDEYSLVERKTLKALGVDRLDFAPTTARRRLVPARVAAQAKMLAEEKRRLEEAEARARVMAPSEAATSSVQTRAIAVA</sequence>
<dbReference type="EMBL" id="AYKW01000069">
    <property type="protein sequence ID" value="PIL22977.1"/>
    <property type="molecule type" value="Genomic_DNA"/>
</dbReference>
<evidence type="ECO:0000313" key="1">
    <source>
        <dbReference type="EMBL" id="PIL22977.1"/>
    </source>
</evidence>
<accession>A0A2G8RN89</accession>
<keyword evidence="2" id="KW-1185">Reference proteome</keyword>
<dbReference type="Proteomes" id="UP000230002">
    <property type="component" value="Unassembled WGS sequence"/>
</dbReference>
<dbReference type="Gene3D" id="2.60.120.620">
    <property type="entry name" value="q2cbj1_9rhob like domain"/>
    <property type="match status" value="1"/>
</dbReference>
<dbReference type="AlphaFoldDB" id="A0A2G8RN89"/>
<protein>
    <submittedName>
        <fullName evidence="1">Uncharacterized protein</fullName>
    </submittedName>
</protein>
<gene>
    <name evidence="1" type="ORF">GSI_15674</name>
</gene>
<dbReference type="SUPFAM" id="SSF51197">
    <property type="entry name" value="Clavaminate synthase-like"/>
    <property type="match status" value="1"/>
</dbReference>
<dbReference type="OrthoDB" id="4664297at2759"/>
<name>A0A2G8RN89_9APHY</name>
<reference evidence="1 2" key="1">
    <citation type="journal article" date="2015" name="Sci. Rep.">
        <title>Chromosome-level genome map provides insights into diverse defense mechanisms in the medicinal fungus Ganoderma sinense.</title>
        <authorList>
            <person name="Zhu Y."/>
            <person name="Xu J."/>
            <person name="Sun C."/>
            <person name="Zhou S."/>
            <person name="Xu H."/>
            <person name="Nelson D.R."/>
            <person name="Qian J."/>
            <person name="Song J."/>
            <person name="Luo H."/>
            <person name="Xiang L."/>
            <person name="Li Y."/>
            <person name="Xu Z."/>
            <person name="Ji A."/>
            <person name="Wang L."/>
            <person name="Lu S."/>
            <person name="Hayward A."/>
            <person name="Sun W."/>
            <person name="Li X."/>
            <person name="Schwartz D.C."/>
            <person name="Wang Y."/>
            <person name="Chen S."/>
        </authorList>
    </citation>
    <scope>NUCLEOTIDE SEQUENCE [LARGE SCALE GENOMIC DNA]</scope>
    <source>
        <strain evidence="1 2">ZZ0214-1</strain>
    </source>
</reference>
<proteinExistence type="predicted"/>
<evidence type="ECO:0000313" key="2">
    <source>
        <dbReference type="Proteomes" id="UP000230002"/>
    </source>
</evidence>
<organism evidence="1 2">
    <name type="scientific">Ganoderma sinense ZZ0214-1</name>
    <dbReference type="NCBI Taxonomy" id="1077348"/>
    <lineage>
        <taxon>Eukaryota</taxon>
        <taxon>Fungi</taxon>
        <taxon>Dikarya</taxon>
        <taxon>Basidiomycota</taxon>
        <taxon>Agaricomycotina</taxon>
        <taxon>Agaricomycetes</taxon>
        <taxon>Polyporales</taxon>
        <taxon>Polyporaceae</taxon>
        <taxon>Ganoderma</taxon>
    </lineage>
</organism>
<comment type="caution">
    <text evidence="1">The sequence shown here is derived from an EMBL/GenBank/DDBJ whole genome shotgun (WGS) entry which is preliminary data.</text>
</comment>